<dbReference type="PANTHER" id="PTHR16483">
    <property type="entry name" value="GASTROKINE 1"/>
    <property type="match status" value="1"/>
</dbReference>
<evidence type="ECO:0000256" key="1">
    <source>
        <dbReference type="ARBA" id="ARBA00023157"/>
    </source>
</evidence>
<reference evidence="5" key="3">
    <citation type="submission" date="2025-09" db="UniProtKB">
        <authorList>
            <consortium name="Ensembl"/>
        </authorList>
    </citation>
    <scope>IDENTIFICATION</scope>
</reference>
<dbReference type="Proteomes" id="UP000694520">
    <property type="component" value="Chromosome 26"/>
</dbReference>
<reference evidence="5" key="2">
    <citation type="submission" date="2025-08" db="UniProtKB">
        <authorList>
            <consortium name="Ensembl"/>
        </authorList>
    </citation>
    <scope>IDENTIFICATION</scope>
</reference>
<name>A0A8B9Y8J1_BOSMU</name>
<reference evidence="5" key="1">
    <citation type="submission" date="2019-05" db="EMBL/GenBank/DDBJ databases">
        <authorList>
            <person name="Zhang S."/>
            <person name="Liu J."/>
        </authorList>
    </citation>
    <scope>NUCLEOTIDE SEQUENCE [LARGE SCALE GENOMIC DNA]</scope>
</reference>
<evidence type="ECO:0000313" key="6">
    <source>
        <dbReference type="Proteomes" id="UP000694520"/>
    </source>
</evidence>
<feature type="transmembrane region" description="Helical" evidence="3">
    <location>
        <begin position="84"/>
        <end position="105"/>
    </location>
</feature>
<dbReference type="InterPro" id="IPR007084">
    <property type="entry name" value="BRICHOS_dom"/>
</dbReference>
<protein>
    <recommendedName>
        <fullName evidence="4">BRICHOS domain-containing protein</fullName>
    </recommendedName>
</protein>
<organism evidence="5 6">
    <name type="scientific">Bos mutus grunniens</name>
    <name type="common">Wild yak</name>
    <name type="synonym">Bos grunniens</name>
    <dbReference type="NCBI Taxonomy" id="30521"/>
    <lineage>
        <taxon>Eukaryota</taxon>
        <taxon>Metazoa</taxon>
        <taxon>Chordata</taxon>
        <taxon>Craniata</taxon>
        <taxon>Vertebrata</taxon>
        <taxon>Euteleostomi</taxon>
        <taxon>Mammalia</taxon>
        <taxon>Eutheria</taxon>
        <taxon>Laurasiatheria</taxon>
        <taxon>Artiodactyla</taxon>
        <taxon>Ruminantia</taxon>
        <taxon>Pecora</taxon>
        <taxon>Bovidae</taxon>
        <taxon>Bovinae</taxon>
        <taxon>Bos</taxon>
    </lineage>
</organism>
<evidence type="ECO:0000259" key="4">
    <source>
        <dbReference type="PROSITE" id="PS50869"/>
    </source>
</evidence>
<sequence length="406" mass="43791">MGQGSCWAKRPMPARVSAPPTYALLETEAEGSPAGQEEHLSPELLQPLPPLNQPVAWPPLRAPLTPMCLQVETKPCHRHWRAPGLLLLMLALATAAAVAGGLLGFSHSPPQVSPFSGPRQRLRQSGGGGETSPAQPSCGARAGSRHQKPRRVVGQSPAAGMGACWGSPSLASDLPPPTQPPLQTLRLSLPSPGVPRSNQTEQVDVAQNVATIWVTPAQSNRSWAVLFDGQSVSGLAGRGRAGGWFRWPCLTCLPAQGCVCYRPSEHRACFLRLMEPQDRETLQLLVNTSQLQAMQSPSQDTHYTQELLAVLGSQEVDPAQVGAPVQHLCAKTPIYWARRAEGKSGQTVQRSLGFLRTVWGQRGKGPLGFTEPPPPGPQRQRLIYLCIDICFPSNICVSVCFYYLPD</sequence>
<accession>A0A8B9Y8J1</accession>
<keyword evidence="3" id="KW-1133">Transmembrane helix</keyword>
<proteinExistence type="predicted"/>
<keyword evidence="3" id="KW-0812">Transmembrane</keyword>
<dbReference type="SMART" id="SM01039">
    <property type="entry name" value="BRICHOS"/>
    <property type="match status" value="1"/>
</dbReference>
<feature type="region of interest" description="Disordered" evidence="2">
    <location>
        <begin position="110"/>
        <end position="158"/>
    </location>
</feature>
<dbReference type="Pfam" id="PF04089">
    <property type="entry name" value="BRICHOS"/>
    <property type="match status" value="1"/>
</dbReference>
<keyword evidence="3" id="KW-0472">Membrane</keyword>
<evidence type="ECO:0000256" key="3">
    <source>
        <dbReference type="SAM" id="Phobius"/>
    </source>
</evidence>
<dbReference type="Gene3D" id="3.30.390.150">
    <property type="match status" value="1"/>
</dbReference>
<dbReference type="InterPro" id="IPR051772">
    <property type="entry name" value="Gastrokine"/>
</dbReference>
<dbReference type="PROSITE" id="PS50869">
    <property type="entry name" value="BRICHOS"/>
    <property type="match status" value="1"/>
</dbReference>
<keyword evidence="1" id="KW-1015">Disulfide bond</keyword>
<evidence type="ECO:0000256" key="2">
    <source>
        <dbReference type="SAM" id="MobiDB-lite"/>
    </source>
</evidence>
<dbReference type="AlphaFoldDB" id="A0A8B9Y8J1"/>
<keyword evidence="6" id="KW-1185">Reference proteome</keyword>
<evidence type="ECO:0000313" key="5">
    <source>
        <dbReference type="Ensembl" id="ENSBGRP00000033135.1"/>
    </source>
</evidence>
<feature type="domain" description="BRICHOS" evidence="4">
    <location>
        <begin position="242"/>
        <end position="337"/>
    </location>
</feature>
<dbReference type="Ensembl" id="ENSBGRT00000038292.1">
    <property type="protein sequence ID" value="ENSBGRP00000033135.1"/>
    <property type="gene ID" value="ENSBGRG00000020794.1"/>
</dbReference>
<dbReference type="GeneTree" id="ENSGT00930000150969"/>